<dbReference type="GO" id="GO:0003677">
    <property type="term" value="F:DNA binding"/>
    <property type="evidence" value="ECO:0007669"/>
    <property type="project" value="InterPro"/>
</dbReference>
<dbReference type="SUPFAM" id="SSF46894">
    <property type="entry name" value="C-terminal effector domain of the bipartite response regulators"/>
    <property type="match status" value="1"/>
</dbReference>
<evidence type="ECO:0000259" key="3">
    <source>
        <dbReference type="PROSITE" id="PS50043"/>
    </source>
</evidence>
<keyword evidence="2" id="KW-0804">Transcription</keyword>
<organism evidence="4 5">
    <name type="scientific">Paenibacillus sedimenti</name>
    <dbReference type="NCBI Taxonomy" id="2770274"/>
    <lineage>
        <taxon>Bacteria</taxon>
        <taxon>Bacillati</taxon>
        <taxon>Bacillota</taxon>
        <taxon>Bacilli</taxon>
        <taxon>Bacillales</taxon>
        <taxon>Paenibacillaceae</taxon>
        <taxon>Paenibacillus</taxon>
    </lineage>
</organism>
<dbReference type="PROSITE" id="PS50043">
    <property type="entry name" value="HTH_LUXR_2"/>
    <property type="match status" value="1"/>
</dbReference>
<dbReference type="InterPro" id="IPR016032">
    <property type="entry name" value="Sig_transdc_resp-reg_C-effctor"/>
</dbReference>
<dbReference type="InterPro" id="IPR036388">
    <property type="entry name" value="WH-like_DNA-bd_sf"/>
</dbReference>
<dbReference type="Proteomes" id="UP000650466">
    <property type="component" value="Unassembled WGS sequence"/>
</dbReference>
<dbReference type="AlphaFoldDB" id="A0A926QN79"/>
<dbReference type="EMBL" id="JACVVD010000020">
    <property type="protein sequence ID" value="MBD0384492.1"/>
    <property type="molecule type" value="Genomic_DNA"/>
</dbReference>
<gene>
    <name evidence="4" type="ORF">ICC18_31100</name>
</gene>
<feature type="domain" description="HTH luxR-type" evidence="3">
    <location>
        <begin position="1"/>
        <end position="47"/>
    </location>
</feature>
<evidence type="ECO:0000313" key="5">
    <source>
        <dbReference type="Proteomes" id="UP000650466"/>
    </source>
</evidence>
<accession>A0A926QN79</accession>
<sequence length="47" mass="5409">MEILQYLDSGLRYKSLAAKLFMSEGTVSNYISAITRKECLEHRIELS</sequence>
<dbReference type="GO" id="GO:0006355">
    <property type="term" value="P:regulation of DNA-templated transcription"/>
    <property type="evidence" value="ECO:0007669"/>
    <property type="project" value="InterPro"/>
</dbReference>
<comment type="caution">
    <text evidence="4">The sequence shown here is derived from an EMBL/GenBank/DDBJ whole genome shotgun (WGS) entry which is preliminary data.</text>
</comment>
<reference evidence="4" key="1">
    <citation type="submission" date="2020-09" db="EMBL/GenBank/DDBJ databases">
        <title>Draft Genome Sequence of Paenibacillus sp. WST5.</title>
        <authorList>
            <person name="Bao Z."/>
        </authorList>
    </citation>
    <scope>NUCLEOTIDE SEQUENCE</scope>
    <source>
        <strain evidence="4">WST5</strain>
    </source>
</reference>
<dbReference type="Gene3D" id="1.10.10.10">
    <property type="entry name" value="Winged helix-like DNA-binding domain superfamily/Winged helix DNA-binding domain"/>
    <property type="match status" value="1"/>
</dbReference>
<proteinExistence type="predicted"/>
<name>A0A926QN79_9BACL</name>
<keyword evidence="1" id="KW-0805">Transcription regulation</keyword>
<evidence type="ECO:0000313" key="4">
    <source>
        <dbReference type="EMBL" id="MBD0384492.1"/>
    </source>
</evidence>
<dbReference type="Pfam" id="PF00196">
    <property type="entry name" value="GerE"/>
    <property type="match status" value="1"/>
</dbReference>
<evidence type="ECO:0000256" key="1">
    <source>
        <dbReference type="ARBA" id="ARBA00023015"/>
    </source>
</evidence>
<keyword evidence="5" id="KW-1185">Reference proteome</keyword>
<protein>
    <submittedName>
        <fullName evidence="4">Response regulator transcription factor</fullName>
    </submittedName>
</protein>
<evidence type="ECO:0000256" key="2">
    <source>
        <dbReference type="ARBA" id="ARBA00023163"/>
    </source>
</evidence>
<dbReference type="InterPro" id="IPR000792">
    <property type="entry name" value="Tscrpt_reg_LuxR_C"/>
</dbReference>